<feature type="domain" description="F-box" evidence="2">
    <location>
        <begin position="22"/>
        <end position="58"/>
    </location>
</feature>
<dbReference type="InterPro" id="IPR032675">
    <property type="entry name" value="LRR_dom_sf"/>
</dbReference>
<dbReference type="PANTHER" id="PTHR31900:SF30">
    <property type="entry name" value="SUPERFAMILY PROTEIN, PUTATIVE-RELATED"/>
    <property type="match status" value="1"/>
</dbReference>
<protein>
    <submittedName>
        <fullName evidence="3">F-box protein</fullName>
    </submittedName>
</protein>
<dbReference type="SUPFAM" id="SSF52058">
    <property type="entry name" value="L domain-like"/>
    <property type="match status" value="1"/>
</dbReference>
<evidence type="ECO:0000259" key="2">
    <source>
        <dbReference type="PROSITE" id="PS50181"/>
    </source>
</evidence>
<dbReference type="InterPro" id="IPR036047">
    <property type="entry name" value="F-box-like_dom_sf"/>
</dbReference>
<dbReference type="AlphaFoldDB" id="A0A7J6WVM9"/>
<dbReference type="Proteomes" id="UP000554482">
    <property type="component" value="Unassembled WGS sequence"/>
</dbReference>
<organism evidence="3 4">
    <name type="scientific">Thalictrum thalictroides</name>
    <name type="common">Rue-anemone</name>
    <name type="synonym">Anemone thalictroides</name>
    <dbReference type="NCBI Taxonomy" id="46969"/>
    <lineage>
        <taxon>Eukaryota</taxon>
        <taxon>Viridiplantae</taxon>
        <taxon>Streptophyta</taxon>
        <taxon>Embryophyta</taxon>
        <taxon>Tracheophyta</taxon>
        <taxon>Spermatophyta</taxon>
        <taxon>Magnoliopsida</taxon>
        <taxon>Ranunculales</taxon>
        <taxon>Ranunculaceae</taxon>
        <taxon>Thalictroideae</taxon>
        <taxon>Thalictrum</taxon>
    </lineage>
</organism>
<proteinExistence type="predicted"/>
<comment type="caution">
    <text evidence="3">The sequence shown here is derived from an EMBL/GenBank/DDBJ whole genome shotgun (WGS) entry which is preliminary data.</text>
</comment>
<accession>A0A7J6WVM9</accession>
<dbReference type="Gene3D" id="1.20.1280.50">
    <property type="match status" value="1"/>
</dbReference>
<evidence type="ECO:0000313" key="4">
    <source>
        <dbReference type="Proteomes" id="UP000554482"/>
    </source>
</evidence>
<gene>
    <name evidence="3" type="ORF">FRX31_009863</name>
</gene>
<dbReference type="InterPro" id="IPR053781">
    <property type="entry name" value="F-box_AtFBL13-like"/>
</dbReference>
<evidence type="ECO:0000313" key="3">
    <source>
        <dbReference type="EMBL" id="KAF5200555.1"/>
    </source>
</evidence>
<dbReference type="OrthoDB" id="612216at2759"/>
<dbReference type="InterPro" id="IPR050232">
    <property type="entry name" value="FBL13/AtMIF1-like"/>
</dbReference>
<dbReference type="SMART" id="SM00256">
    <property type="entry name" value="FBOX"/>
    <property type="match status" value="1"/>
</dbReference>
<reference evidence="3 4" key="1">
    <citation type="submission" date="2020-06" db="EMBL/GenBank/DDBJ databases">
        <title>Transcriptomic and genomic resources for Thalictrum thalictroides and T. hernandezii: Facilitating candidate gene discovery in an emerging model plant lineage.</title>
        <authorList>
            <person name="Arias T."/>
            <person name="Riano-Pachon D.M."/>
            <person name="Di Stilio V.S."/>
        </authorList>
    </citation>
    <scope>NUCLEOTIDE SEQUENCE [LARGE SCALE GENOMIC DNA]</scope>
    <source>
        <strain evidence="4">cv. WT478/WT964</strain>
        <tissue evidence="3">Leaves</tissue>
    </source>
</reference>
<dbReference type="SUPFAM" id="SSF52047">
    <property type="entry name" value="RNI-like"/>
    <property type="match status" value="1"/>
</dbReference>
<feature type="region of interest" description="Disordered" evidence="1">
    <location>
        <begin position="1"/>
        <end position="26"/>
    </location>
</feature>
<dbReference type="CDD" id="cd22160">
    <property type="entry name" value="F-box_AtFBL13-like"/>
    <property type="match status" value="1"/>
</dbReference>
<name>A0A7J6WVM9_THATH</name>
<dbReference type="InterPro" id="IPR055357">
    <property type="entry name" value="LRR_At1g61320_AtMIF1"/>
</dbReference>
<dbReference type="InterPro" id="IPR001810">
    <property type="entry name" value="F-box_dom"/>
</dbReference>
<feature type="compositionally biased region" description="Basic and acidic residues" evidence="1">
    <location>
        <begin position="14"/>
        <end position="24"/>
    </location>
</feature>
<dbReference type="SUPFAM" id="SSF81383">
    <property type="entry name" value="F-box domain"/>
    <property type="match status" value="1"/>
</dbReference>
<dbReference type="Gene3D" id="3.80.10.10">
    <property type="entry name" value="Ribonuclease Inhibitor"/>
    <property type="match status" value="1"/>
</dbReference>
<dbReference type="PROSITE" id="PS50181">
    <property type="entry name" value="FBOX"/>
    <property type="match status" value="1"/>
</dbReference>
<dbReference type="Pfam" id="PF23622">
    <property type="entry name" value="LRR_At1g61320_AtMIF1"/>
    <property type="match status" value="2"/>
</dbReference>
<dbReference type="Pfam" id="PF00646">
    <property type="entry name" value="F-box"/>
    <property type="match status" value="1"/>
</dbReference>
<evidence type="ECO:0000256" key="1">
    <source>
        <dbReference type="SAM" id="MobiDB-lite"/>
    </source>
</evidence>
<keyword evidence="4" id="KW-1185">Reference proteome</keyword>
<dbReference type="PANTHER" id="PTHR31900">
    <property type="entry name" value="F-BOX/RNI SUPERFAMILY PROTEIN-RELATED"/>
    <property type="match status" value="1"/>
</dbReference>
<sequence length="845" mass="97349">MESRKKLCSLNGEDSNKSREKPDKLSNLPEPILHHILSFLDMKYVVQTSVLSRRWRYLWFSLPFLSFNYVVFLKCLESVSPTYRYKNFVKFVDRVLLFRDSSIIQKFCLIWDGIDDSCNESHIDSWIRVAIWRNVQELHLNFYPINRVFEFPHCLFTSKSLTSLRLSSGIDDPFSTDVKLPVLVNLPALKILHCTSIDFSMNGDFFEKLLLGSPSLETLILRDCSFTKSLKIFSPQLKKLKIRYCCDQDFVIRAPNLVIFIFVDFTRTSISLKSDTAPEIVSLDVEAAYQQGMPVWEDGGSNRMIKCLKELYNVKNLALSAPFIEVISELPFELKNWPTPFNNLRCLHLQTWLTSGCFRSTMFLLENSPNVETLAFDVYPEKEYLENTAYGRLDLSRKLKLYHLKFVEFHSIRGCELEYLEVLLKSAVTLMKMTLSISEEWAATNEPKLKAYTEEVLALPRASSDVTIEILDNSTIQKFRLVWEDDDCDSSHIDSWIRVAIWRNVKELYLQFYPKNGAFKFPHCLFTSKSLTSLTLISGSEDLFKLQAKLPDVVYLPALKILHCKSIDFSLDVLLLGSPALDALILVDCIFMDCIFMESRILNISSPQLKQLEIRCSFGADFIISAPRLVKFYWKGLMRTECSIENQSTLEIVTLDMDISPFTGLPAFEDGDGNRMIKCLKGLYNVKHLKLSAALLEAISQHPSQLENWAIPFSNLRYLCLETWLTRGCFQSIMFLLEKSLNVETLVLRVSSKQIHIPNMIEQGKVLKLNKLKYVEFQEVIGCLDELEYLKVLLDNAVTLKKMAIIRTSWKQTSWMVSKKTSLTFFTEDVLALPRASSDVKISFS</sequence>
<dbReference type="EMBL" id="JABWDY010010623">
    <property type="protein sequence ID" value="KAF5200555.1"/>
    <property type="molecule type" value="Genomic_DNA"/>
</dbReference>